<dbReference type="GO" id="GO:0016491">
    <property type="term" value="F:oxidoreductase activity"/>
    <property type="evidence" value="ECO:0007669"/>
    <property type="project" value="UniProtKB-KW"/>
</dbReference>
<dbReference type="PRINTS" id="PR00080">
    <property type="entry name" value="SDRFAMILY"/>
</dbReference>
<protein>
    <submittedName>
        <fullName evidence="3">Glucose 1-dehydrogenase</fullName>
    </submittedName>
</protein>
<dbReference type="STRING" id="1121884.SAMN02745131_04075"/>
<evidence type="ECO:0000256" key="2">
    <source>
        <dbReference type="ARBA" id="ARBA00023002"/>
    </source>
</evidence>
<dbReference type="SUPFAM" id="SSF51735">
    <property type="entry name" value="NAD(P)-binding Rossmann-fold domains"/>
    <property type="match status" value="1"/>
</dbReference>
<dbReference type="PANTHER" id="PTHR43669:SF3">
    <property type="entry name" value="ALCOHOL DEHYDROGENASE, PUTATIVE (AFU_ORTHOLOGUE AFUA_3G03445)-RELATED"/>
    <property type="match status" value="1"/>
</dbReference>
<dbReference type="RefSeq" id="WP_072837189.1">
    <property type="nucleotide sequence ID" value="NZ_FQUU01000027.1"/>
</dbReference>
<dbReference type="InterPro" id="IPR002347">
    <property type="entry name" value="SDR_fam"/>
</dbReference>
<keyword evidence="2" id="KW-0560">Oxidoreductase</keyword>
<dbReference type="InterPro" id="IPR020904">
    <property type="entry name" value="Sc_DH/Rdtase_CS"/>
</dbReference>
<organism evidence="3 4">
    <name type="scientific">Flavisolibacter ginsengisoli DSM 18119</name>
    <dbReference type="NCBI Taxonomy" id="1121884"/>
    <lineage>
        <taxon>Bacteria</taxon>
        <taxon>Pseudomonadati</taxon>
        <taxon>Bacteroidota</taxon>
        <taxon>Chitinophagia</taxon>
        <taxon>Chitinophagales</taxon>
        <taxon>Chitinophagaceae</taxon>
        <taxon>Flavisolibacter</taxon>
    </lineage>
</organism>
<gene>
    <name evidence="3" type="ORF">SAMN02745131_04075</name>
</gene>
<dbReference type="Pfam" id="PF13561">
    <property type="entry name" value="adh_short_C2"/>
    <property type="match status" value="1"/>
</dbReference>
<comment type="similarity">
    <text evidence="1">Belongs to the short-chain dehydrogenases/reductases (SDR) family.</text>
</comment>
<dbReference type="CDD" id="cd05233">
    <property type="entry name" value="SDR_c"/>
    <property type="match status" value="1"/>
</dbReference>
<dbReference type="Gene3D" id="3.40.50.720">
    <property type="entry name" value="NAD(P)-binding Rossmann-like Domain"/>
    <property type="match status" value="1"/>
</dbReference>
<dbReference type="FunFam" id="3.40.50.720:FF:000084">
    <property type="entry name" value="Short-chain dehydrogenase reductase"/>
    <property type="match status" value="1"/>
</dbReference>
<reference evidence="3 4" key="1">
    <citation type="submission" date="2016-11" db="EMBL/GenBank/DDBJ databases">
        <authorList>
            <person name="Jaros S."/>
            <person name="Januszkiewicz K."/>
            <person name="Wedrychowicz H."/>
        </authorList>
    </citation>
    <scope>NUCLEOTIDE SEQUENCE [LARGE SCALE GENOMIC DNA]</scope>
    <source>
        <strain evidence="3 4">DSM 18119</strain>
    </source>
</reference>
<dbReference type="EMBL" id="FQUU01000027">
    <property type="protein sequence ID" value="SHF99674.1"/>
    <property type="molecule type" value="Genomic_DNA"/>
</dbReference>
<dbReference type="InterPro" id="IPR036291">
    <property type="entry name" value="NAD(P)-bd_dom_sf"/>
</dbReference>
<dbReference type="PANTHER" id="PTHR43669">
    <property type="entry name" value="5-KETO-D-GLUCONATE 5-REDUCTASE"/>
    <property type="match status" value="1"/>
</dbReference>
<name>A0A1M5G7N5_9BACT</name>
<evidence type="ECO:0000313" key="4">
    <source>
        <dbReference type="Proteomes" id="UP000184048"/>
    </source>
</evidence>
<proteinExistence type="inferred from homology"/>
<sequence length="256" mass="27324">MKNKIALISGGLGDIGQAIAIHLGKLGMRVALSDLADEAAAGQQLEQLRTAGCNELLYTRADVSSGEEVAAWLDKVEATWGTPQVVVANAGIVVVGKLTELDVKEVQKQMDVNFWGSYHIAVQAAQRMKKAALEGRIVFIGSWAAERPNARISSYCISKAAVRMLCKTMALELAADKILVNEIAPGIVEGGLSKKNQQKDPALLQTHLDSIPMHTLVTVEEVAAHVGMLCSFSNMNITGTTLLVDGGLSLTSKMTR</sequence>
<dbReference type="OrthoDB" id="9788235at2"/>
<dbReference type="PROSITE" id="PS00061">
    <property type="entry name" value="ADH_SHORT"/>
    <property type="match status" value="1"/>
</dbReference>
<dbReference type="Proteomes" id="UP000184048">
    <property type="component" value="Unassembled WGS sequence"/>
</dbReference>
<evidence type="ECO:0000313" key="3">
    <source>
        <dbReference type="EMBL" id="SHF99674.1"/>
    </source>
</evidence>
<dbReference type="PRINTS" id="PR00081">
    <property type="entry name" value="GDHRDH"/>
</dbReference>
<evidence type="ECO:0000256" key="1">
    <source>
        <dbReference type="ARBA" id="ARBA00006484"/>
    </source>
</evidence>
<keyword evidence="4" id="KW-1185">Reference proteome</keyword>
<dbReference type="AlphaFoldDB" id="A0A1M5G7N5"/>
<accession>A0A1M5G7N5</accession>